<dbReference type="InterPro" id="IPR037079">
    <property type="entry name" value="AF2212/PG0164-like_sf"/>
</dbReference>
<dbReference type="Proteomes" id="UP000599179">
    <property type="component" value="Unassembled WGS sequence"/>
</dbReference>
<reference evidence="2" key="1">
    <citation type="journal article" date="2019" name="Int. J. Syst. Evol. Microbiol.">
        <title>The Global Catalogue of Microorganisms (GCM) 10K type strain sequencing project: providing services to taxonomists for standard genome sequencing and annotation.</title>
        <authorList>
            <consortium name="The Broad Institute Genomics Platform"/>
            <consortium name="The Broad Institute Genome Sequencing Center for Infectious Disease"/>
            <person name="Wu L."/>
            <person name="Ma J."/>
        </authorList>
    </citation>
    <scope>NUCLEOTIDE SEQUENCE [LARGE SCALE GENOMIC DNA]</scope>
    <source>
        <strain evidence="2">CGMCC 1.12931</strain>
    </source>
</reference>
<evidence type="ECO:0000313" key="1">
    <source>
        <dbReference type="EMBL" id="GGE45044.1"/>
    </source>
</evidence>
<proteinExistence type="predicted"/>
<dbReference type="RefSeq" id="WP_188459616.1">
    <property type="nucleotide sequence ID" value="NZ_BMGM01000015.1"/>
</dbReference>
<accession>A0ABQ1SPQ1</accession>
<protein>
    <submittedName>
        <fullName evidence="1">Uncharacterized protein</fullName>
    </submittedName>
</protein>
<organism evidence="1 2">
    <name type="scientific">Psychroflexus planctonicus</name>
    <dbReference type="NCBI Taxonomy" id="1526575"/>
    <lineage>
        <taxon>Bacteria</taxon>
        <taxon>Pseudomonadati</taxon>
        <taxon>Bacteroidota</taxon>
        <taxon>Flavobacteriia</taxon>
        <taxon>Flavobacteriales</taxon>
        <taxon>Flavobacteriaceae</taxon>
        <taxon>Psychroflexus</taxon>
    </lineage>
</organism>
<evidence type="ECO:0000313" key="2">
    <source>
        <dbReference type="Proteomes" id="UP000599179"/>
    </source>
</evidence>
<name>A0ABQ1SPQ1_9FLAO</name>
<dbReference type="SUPFAM" id="SSF141694">
    <property type="entry name" value="AF2212/PG0164-like"/>
    <property type="match status" value="1"/>
</dbReference>
<gene>
    <name evidence="1" type="ORF">GCM10010832_26250</name>
</gene>
<keyword evidence="2" id="KW-1185">Reference proteome</keyword>
<dbReference type="EMBL" id="BMGM01000015">
    <property type="protein sequence ID" value="GGE45044.1"/>
    <property type="molecule type" value="Genomic_DNA"/>
</dbReference>
<dbReference type="InterPro" id="IPR015018">
    <property type="entry name" value="DUF1905"/>
</dbReference>
<dbReference type="Pfam" id="PF08922">
    <property type="entry name" value="DUF1905"/>
    <property type="match status" value="1"/>
</dbReference>
<sequence>MKSKDSKILVKNEPLTLRHKKGFGAWTYHIVIPNTADIQGKWGDLKVSGKIDNYILETMNLAPRKNEDKIISINKTIRKAINKCPGDILLVSLYLHEPQKPIHQNEILSCFKDAAVLEEFNRLEELKQGEIIAEIQNTSESNKQAEKINYFIEYLFQLKDNTNLNLL</sequence>
<comment type="caution">
    <text evidence="1">The sequence shown here is derived from an EMBL/GenBank/DDBJ whole genome shotgun (WGS) entry which is preliminary data.</text>
</comment>
<dbReference type="Gene3D" id="2.40.30.100">
    <property type="entry name" value="AF2212/PG0164-like"/>
    <property type="match status" value="1"/>
</dbReference>